<protein>
    <submittedName>
        <fullName evidence="1">Uncharacterized protein</fullName>
    </submittedName>
</protein>
<dbReference type="RefSeq" id="WP_185710734.1">
    <property type="nucleotide sequence ID" value="NZ_JAAXCZ010000026.1"/>
</dbReference>
<dbReference type="EMBL" id="JAAXCZ010000026">
    <property type="protein sequence ID" value="MBC2385281.1"/>
    <property type="molecule type" value="Genomic_DNA"/>
</dbReference>
<name>A0ABR6TH28_9PSED</name>
<comment type="caution">
    <text evidence="1">The sequence shown here is derived from an EMBL/GenBank/DDBJ whole genome shotgun (WGS) entry which is preliminary data.</text>
</comment>
<evidence type="ECO:0000313" key="1">
    <source>
        <dbReference type="EMBL" id="MBC2385281.1"/>
    </source>
</evidence>
<accession>A0ABR6TH28</accession>
<gene>
    <name evidence="1" type="ORF">HF209_30465</name>
</gene>
<organism evidence="1 2">
    <name type="scientific">Pseudomonas cremoris</name>
    <dbReference type="NCBI Taxonomy" id="2724178"/>
    <lineage>
        <taxon>Bacteria</taxon>
        <taxon>Pseudomonadati</taxon>
        <taxon>Pseudomonadota</taxon>
        <taxon>Gammaproteobacteria</taxon>
        <taxon>Pseudomonadales</taxon>
        <taxon>Pseudomonadaceae</taxon>
        <taxon>Pseudomonas</taxon>
    </lineage>
</organism>
<evidence type="ECO:0000313" key="2">
    <source>
        <dbReference type="Proteomes" id="UP000534677"/>
    </source>
</evidence>
<reference evidence="1 2" key="1">
    <citation type="submission" date="2020-04" db="EMBL/GenBank/DDBJ databases">
        <title>Pseudomonas crami sp. nov., a novel proteolytic bacterial species isolated from cream.</title>
        <authorList>
            <person name="Hofmann K."/>
            <person name="Woller A."/>
            <person name="Huptas C."/>
            <person name="Wenning M."/>
            <person name="Scherer S."/>
            <person name="Doll E.V."/>
        </authorList>
    </citation>
    <scope>NUCLEOTIDE SEQUENCE [LARGE SCALE GENOMIC DNA]</scope>
    <source>
        <strain evidence="1 2">WS 5096</strain>
    </source>
</reference>
<sequence>MSEQLDHLDALALRVAKGDEKGLGVLSRGEYLYVVLAANRADLLAAGNDTIAEALARLGESWTAQLVERWQYKGDPTKR</sequence>
<proteinExistence type="predicted"/>
<keyword evidence="2" id="KW-1185">Reference proteome</keyword>
<dbReference type="Proteomes" id="UP000534677">
    <property type="component" value="Unassembled WGS sequence"/>
</dbReference>